<evidence type="ECO:0000313" key="5">
    <source>
        <dbReference type="Proteomes" id="UP001323798"/>
    </source>
</evidence>
<gene>
    <name evidence="4" type="ORF">SM116_00265</name>
</gene>
<feature type="transmembrane region" description="Helical" evidence="2">
    <location>
        <begin position="31"/>
        <end position="52"/>
    </location>
</feature>
<feature type="transmembrane region" description="Helical" evidence="2">
    <location>
        <begin position="73"/>
        <end position="92"/>
    </location>
</feature>
<dbReference type="Proteomes" id="UP001323798">
    <property type="component" value="Chromosome"/>
</dbReference>
<keyword evidence="4" id="KW-0808">Transferase</keyword>
<accession>A0ABZ0SK33</accession>
<name>A0ABZ0SK33_9MICO</name>
<dbReference type="RefSeq" id="WP_320942471.1">
    <property type="nucleotide sequence ID" value="NZ_BAABEU010000003.1"/>
</dbReference>
<feature type="domain" description="Acyltransferase 3" evidence="3">
    <location>
        <begin position="5"/>
        <end position="326"/>
    </location>
</feature>
<reference evidence="4 5" key="1">
    <citation type="submission" date="2023-11" db="EMBL/GenBank/DDBJ databases">
        <title>Genome sequence of Microbacterium rhizosphaerae KACC 19337.</title>
        <authorList>
            <person name="Choi H."/>
            <person name="Kim S."/>
            <person name="Kim Y."/>
            <person name="Kwon S.-W."/>
            <person name="Heo J."/>
        </authorList>
    </citation>
    <scope>NUCLEOTIDE SEQUENCE [LARGE SCALE GENOMIC DNA]</scope>
    <source>
        <strain evidence="4 5">KACC 19337</strain>
    </source>
</reference>
<feature type="transmembrane region" description="Helical" evidence="2">
    <location>
        <begin position="252"/>
        <end position="276"/>
    </location>
</feature>
<feature type="transmembrane region" description="Helical" evidence="2">
    <location>
        <begin position="311"/>
        <end position="331"/>
    </location>
</feature>
<evidence type="ECO:0000259" key="3">
    <source>
        <dbReference type="Pfam" id="PF01757"/>
    </source>
</evidence>
<dbReference type="GO" id="GO:0016746">
    <property type="term" value="F:acyltransferase activity"/>
    <property type="evidence" value="ECO:0007669"/>
    <property type="project" value="UniProtKB-KW"/>
</dbReference>
<feature type="transmembrane region" description="Helical" evidence="2">
    <location>
        <begin position="188"/>
        <end position="209"/>
    </location>
</feature>
<protein>
    <submittedName>
        <fullName evidence="4">Acyltransferase</fullName>
        <ecNumber evidence="4">2.3.-.-</ecNumber>
    </submittedName>
</protein>
<dbReference type="InterPro" id="IPR002656">
    <property type="entry name" value="Acyl_transf_3_dom"/>
</dbReference>
<keyword evidence="2" id="KW-0812">Transmembrane</keyword>
<evidence type="ECO:0000313" key="4">
    <source>
        <dbReference type="EMBL" id="WPR89757.1"/>
    </source>
</evidence>
<feature type="transmembrane region" description="Helical" evidence="2">
    <location>
        <begin position="221"/>
        <end position="240"/>
    </location>
</feature>
<feature type="transmembrane region" description="Helical" evidence="2">
    <location>
        <begin position="130"/>
        <end position="149"/>
    </location>
</feature>
<dbReference type="EMBL" id="CP139368">
    <property type="protein sequence ID" value="WPR89757.1"/>
    <property type="molecule type" value="Genomic_DNA"/>
</dbReference>
<keyword evidence="2" id="KW-0472">Membrane</keyword>
<evidence type="ECO:0000256" key="2">
    <source>
        <dbReference type="SAM" id="Phobius"/>
    </source>
</evidence>
<dbReference type="Pfam" id="PF01757">
    <property type="entry name" value="Acyl_transf_3"/>
    <property type="match status" value="1"/>
</dbReference>
<keyword evidence="2" id="KW-1133">Transmembrane helix</keyword>
<dbReference type="InterPro" id="IPR050879">
    <property type="entry name" value="Acyltransferase_3"/>
</dbReference>
<keyword evidence="4" id="KW-0012">Acyltransferase</keyword>
<feature type="transmembrane region" description="Helical" evidence="2">
    <location>
        <begin position="156"/>
        <end position="176"/>
    </location>
</feature>
<organism evidence="4 5">
    <name type="scientific">Microbacterium rhizosphaerae</name>
    <dbReference type="NCBI Taxonomy" id="1678237"/>
    <lineage>
        <taxon>Bacteria</taxon>
        <taxon>Bacillati</taxon>
        <taxon>Actinomycetota</taxon>
        <taxon>Actinomycetes</taxon>
        <taxon>Micrococcales</taxon>
        <taxon>Microbacteriaceae</taxon>
        <taxon>Microbacterium</taxon>
    </lineage>
</organism>
<dbReference type="PANTHER" id="PTHR23028">
    <property type="entry name" value="ACETYLTRANSFERASE"/>
    <property type="match status" value="1"/>
</dbReference>
<dbReference type="EC" id="2.3.-.-" evidence="4"/>
<keyword evidence="5" id="KW-1185">Reference proteome</keyword>
<feature type="region of interest" description="Disordered" evidence="1">
    <location>
        <begin position="345"/>
        <end position="366"/>
    </location>
</feature>
<proteinExistence type="predicted"/>
<feature type="transmembrane region" description="Helical" evidence="2">
    <location>
        <begin position="288"/>
        <end position="305"/>
    </location>
</feature>
<dbReference type="PANTHER" id="PTHR23028:SF53">
    <property type="entry name" value="ACYL_TRANSF_3 DOMAIN-CONTAINING PROTEIN"/>
    <property type="match status" value="1"/>
</dbReference>
<evidence type="ECO:0000256" key="1">
    <source>
        <dbReference type="SAM" id="MobiDB-lite"/>
    </source>
</evidence>
<sequence>MTYRPELDGLRAVAVVAVIAFHSDIPGTGGGWMGVDIFFVLSGFLITSLLLAEHDRTGAISLRWFYARRVLRLYPALITMVVIGVPFFRLLGDQGTLPGYALTALFAGTYVQDFVIGFTGNAHGGFGHTWSLAVEEQFYLLWPILLILLLRRRANVLLWTLGAMGITTVTLAALSFQPSPDGIPDGAYFLPWSRFSALFAGCVVALLVRGEMTPSFVQRQWFGLGAAATGALLIVGASFLDQYPSFSWEEPAIAAASSAVVWHLTSSHSALASPLAWRPLAWLGRRSYGVYLYHLPVHAVLLAFVPLARSALGLLTLAVAIAVAAISYRYVELPFLRLKKRYAGETDRQQGDGGAPSAPTGPASST</sequence>